<organism evidence="2 3">
    <name type="scientific">Lactobacillus phage 3-521</name>
    <dbReference type="NCBI Taxonomy" id="2510943"/>
    <lineage>
        <taxon>Viruses</taxon>
        <taxon>Duplodnaviria</taxon>
        <taxon>Heunggongvirae</taxon>
        <taxon>Uroviricota</taxon>
        <taxon>Caudoviricetes</taxon>
        <taxon>Herelleviridae</taxon>
        <taxon>Watanabevirus</taxon>
        <taxon>Watanabevirus wv3521</taxon>
    </lineage>
</organism>
<gene>
    <name evidence="2" type="ORF">UCC3521_0098</name>
</gene>
<dbReference type="InterPro" id="IPR039470">
    <property type="entry name" value="Nuc_deoxyri_tr2"/>
</dbReference>
<keyword evidence="2" id="KW-0808">Transferase</keyword>
<keyword evidence="3" id="KW-1185">Reference proteome</keyword>
<evidence type="ECO:0000256" key="1">
    <source>
        <dbReference type="SAM" id="MobiDB-lite"/>
    </source>
</evidence>
<dbReference type="Proteomes" id="UP000309991">
    <property type="component" value="Segment"/>
</dbReference>
<dbReference type="Gene3D" id="3.40.50.450">
    <property type="match status" value="1"/>
</dbReference>
<dbReference type="GO" id="GO:0016740">
    <property type="term" value="F:transferase activity"/>
    <property type="evidence" value="ECO:0007669"/>
    <property type="project" value="UniProtKB-KW"/>
</dbReference>
<protein>
    <submittedName>
        <fullName evidence="2">Nucleoside 2-deoxyribosyltransferase</fullName>
    </submittedName>
</protein>
<name>A0A4Y5FEZ6_9CAUD</name>
<feature type="compositionally biased region" description="Basic and acidic residues" evidence="1">
    <location>
        <begin position="157"/>
        <end position="171"/>
    </location>
</feature>
<dbReference type="EMBL" id="MK504444">
    <property type="protein sequence ID" value="QBJ03636.1"/>
    <property type="molecule type" value="Genomic_DNA"/>
</dbReference>
<dbReference type="Pfam" id="PF15891">
    <property type="entry name" value="Nuc_deoxyri_tr2"/>
    <property type="match status" value="1"/>
</dbReference>
<accession>A0A4Y5FEZ6</accession>
<evidence type="ECO:0000313" key="2">
    <source>
        <dbReference type="EMBL" id="QBJ03636.1"/>
    </source>
</evidence>
<feature type="region of interest" description="Disordered" evidence="1">
    <location>
        <begin position="157"/>
        <end position="193"/>
    </location>
</feature>
<evidence type="ECO:0000313" key="3">
    <source>
        <dbReference type="Proteomes" id="UP000309991"/>
    </source>
</evidence>
<sequence length="193" mass="21996">MIYHVIQAPSDLVPNPDEISIFLAGSIEMGKAKPWQDAVASQIARRTNQPIAFYNPRRTEDFTPDMEEEQIKWEQERLASCDYIFMHIQGDTKSPISLLEFGEFIGTGRLFVDVPKDFYRYNNVLLTAEQAGYPNHVSNDIDANIAKVTDQISSDISYRRQLESQGPKEDGLVGDEDSSDEVRPEDQETEYLD</sequence>
<reference evidence="2 3" key="1">
    <citation type="submission" date="2019-02" db="EMBL/GenBank/DDBJ databases">
        <title>Isolation of virulent Lactobacillus brevis phages.</title>
        <authorList>
            <person name="Feyereisen M."/>
            <person name="Mahony J."/>
            <person name="O'Sullivan T."/>
            <person name="van Sinderen D."/>
        </authorList>
    </citation>
    <scope>NUCLEOTIDE SEQUENCE [LARGE SCALE GENOMIC DNA]</scope>
</reference>
<proteinExistence type="predicted"/>